<organism evidence="1 2">
    <name type="scientific">Tritrichomonas musculus</name>
    <dbReference type="NCBI Taxonomy" id="1915356"/>
    <lineage>
        <taxon>Eukaryota</taxon>
        <taxon>Metamonada</taxon>
        <taxon>Parabasalia</taxon>
        <taxon>Tritrichomonadida</taxon>
        <taxon>Tritrichomonadidae</taxon>
        <taxon>Tritrichomonas</taxon>
    </lineage>
</organism>
<dbReference type="Proteomes" id="UP001470230">
    <property type="component" value="Unassembled WGS sequence"/>
</dbReference>
<evidence type="ECO:0000313" key="2">
    <source>
        <dbReference type="Proteomes" id="UP001470230"/>
    </source>
</evidence>
<comment type="caution">
    <text evidence="1">The sequence shown here is derived from an EMBL/GenBank/DDBJ whole genome shotgun (WGS) entry which is preliminary data.</text>
</comment>
<evidence type="ECO:0000313" key="1">
    <source>
        <dbReference type="EMBL" id="KAK8842749.1"/>
    </source>
</evidence>
<reference evidence="1 2" key="1">
    <citation type="submission" date="2024-04" db="EMBL/GenBank/DDBJ databases">
        <title>Tritrichomonas musculus Genome.</title>
        <authorList>
            <person name="Alves-Ferreira E."/>
            <person name="Grigg M."/>
            <person name="Lorenzi H."/>
            <person name="Galac M."/>
        </authorList>
    </citation>
    <scope>NUCLEOTIDE SEQUENCE [LARGE SCALE GENOMIC DNA]</scope>
    <source>
        <strain evidence="1 2">EAF2021</strain>
    </source>
</reference>
<name>A0ABR2H975_9EUKA</name>
<proteinExistence type="predicted"/>
<keyword evidence="2" id="KW-1185">Reference proteome</keyword>
<dbReference type="EMBL" id="JAPFFF010000037">
    <property type="protein sequence ID" value="KAK8842749.1"/>
    <property type="molecule type" value="Genomic_DNA"/>
</dbReference>
<protein>
    <submittedName>
        <fullName evidence="1">Uncharacterized protein</fullName>
    </submittedName>
</protein>
<gene>
    <name evidence="1" type="ORF">M9Y10_025613</name>
</gene>
<sequence>MLDDDNDVTTTVTPLKTVFNIVEMHVDDTEQFIDSLMNIDAGYTSKTAECICYEENGHDTTKYHDEMKRMMIAVKKHETFEVDINDDSEKQYAFTQVLRYIGKNTPS</sequence>
<accession>A0ABR2H975</accession>